<accession>A0A5A8EHV7</accession>
<comment type="subcellular location">
    <subcellularLocation>
        <location evidence="1">Secreted</location>
    </subcellularLocation>
</comment>
<gene>
    <name evidence="7" type="ORF">FNF27_01472</name>
</gene>
<evidence type="ECO:0000256" key="4">
    <source>
        <dbReference type="ARBA" id="ARBA00022737"/>
    </source>
</evidence>
<evidence type="ECO:0000256" key="1">
    <source>
        <dbReference type="ARBA" id="ARBA00004613"/>
    </source>
</evidence>
<dbReference type="PROSITE" id="PS51257">
    <property type="entry name" value="PROKAR_LIPOPROTEIN"/>
    <property type="match status" value="1"/>
</dbReference>
<feature type="compositionally biased region" description="Low complexity" evidence="5">
    <location>
        <begin position="674"/>
        <end position="688"/>
    </location>
</feature>
<comment type="caution">
    <text evidence="7">The sequence shown here is derived from an EMBL/GenBank/DDBJ whole genome shotgun (WGS) entry which is preliminary data.</text>
</comment>
<dbReference type="InterPro" id="IPR000884">
    <property type="entry name" value="TSP1_rpt"/>
</dbReference>
<feature type="chain" id="PRO_5023029899" evidence="6">
    <location>
        <begin position="25"/>
        <end position="1700"/>
    </location>
</feature>
<feature type="region of interest" description="Disordered" evidence="5">
    <location>
        <begin position="1592"/>
        <end position="1613"/>
    </location>
</feature>
<dbReference type="PROSITE" id="PS50092">
    <property type="entry name" value="TSP1"/>
    <property type="match status" value="1"/>
</dbReference>
<dbReference type="Pfam" id="PF19030">
    <property type="entry name" value="TSP1_ADAMTS"/>
    <property type="match status" value="1"/>
</dbReference>
<feature type="signal peptide" evidence="6">
    <location>
        <begin position="1"/>
        <end position="24"/>
    </location>
</feature>
<dbReference type="Proteomes" id="UP000322899">
    <property type="component" value="Unassembled WGS sequence"/>
</dbReference>
<evidence type="ECO:0000256" key="5">
    <source>
        <dbReference type="SAM" id="MobiDB-lite"/>
    </source>
</evidence>
<keyword evidence="2" id="KW-0964">Secreted</keyword>
<dbReference type="InterPro" id="IPR036383">
    <property type="entry name" value="TSP1_rpt_sf"/>
</dbReference>
<dbReference type="SMART" id="SM00209">
    <property type="entry name" value="TSP1"/>
    <property type="match status" value="1"/>
</dbReference>
<dbReference type="FunFam" id="2.20.100.10:FF:000005">
    <property type="entry name" value="ADAM metallopeptidase with thrombospondin type 1 motif 9"/>
    <property type="match status" value="1"/>
</dbReference>
<dbReference type="OrthoDB" id="10062690at2759"/>
<sequence>MTVRAVSHAALGLAILACGHGANASPPQHSRRLREASRSVSPHGLVTETQVTGTVHEGVESLDSHPFLVGINCPAGRLSFASLRMDPRAMFTLGRVRGGVSMLHGGEGWGCEFHFHEDGSDEQRHFFPNEFDGKRGSPFYLAVADVSRVCVTSSSGSQSCAGLGERVEGEEPSIAELAAAAKTKLPEAEAILEVTADLEVDAVGYQHLFEELDIVFERRPAHSIAEKVTARMLARGRSALENEPLGVSAGVSGNSTSRPGRALAWYSWDSWDTPEFFKEYSVVNFNWNAREWQPQNTWTSLVGSLVYCKRCYAYIGASVLIKTKWSWATLQTATFKLQGAALFNLDIDLDNIDYARSASLSGRRLVPSPSSPKDVAPVTTIRIPLSTFTITIDVGFRFSYDALVSAKARVRGAGPAVSSNNVIAFGTTYNRANGGWKQIKERQLDFSTRRPWLDLSGTVVAVANFHATVQLSLFSVWPVEATITATTQARFSMGYDSSCSSQFEAELEMYGSATLSGEVGNIDYSLNLGFYSYDVELPGLPVGFQPLTLMSATRFQGSGLSGCVQAKSQSSSAWSRRLALPSAGPELKPTSTADEAAAGLGAAGLGVELEDPVHAARMLFHQGRAEGILVREASRRRLRCWSGRHSASDRCHELHRQLRSLPRQLAGDNNSTHTNATSSAGAGNSSSTPGDAPDLSLSQWEAGPWAPCSSDCGAGSQSRFVACQHPDLGVVDEGNCAHQMQPVGMQACRVECRGLTPEGTPLAAIRLPTESISIAPRNQGGAWGLQLFVAAVHLDEDDNGLSLMLEPQAAEAAASSGATTQADILATTFRPGKCPVVVPDAASTTNMWTDAALGTEAILLTASEMGLRHGDTVTTAILLRGSPAVSMVLRSRPFKELVPGFPTAVAIPVSRRDSAVDDATWNRTIGSHVASAVDCTSAGLLGGSSEPTTAFEAYATSNCGESWAANGLPLVGLALCNGHVESWWHGVDELATAVQDNWPLSPISSTGDGNASLPWPQRVAGKPNERSFVFRPREGAVGAVIDAMLQTADPNAAVSLRVGSISETGAWPSDSATDASPDLAPIGLSSFATVVVAGTDFVPGTALGVMASTPPGSPAYRLEVHATEIWRLIPGKEQVSTIPIGGTVYFELELPPTATFVRIELESLEGDADLFVRPNTPFRNRMSWDACNRAAGILIGRGVPGFEATNIAFQGLPESLQSYNYRPLDVVELTPTSGTMAPRYYIAVTAWVRSQFRIVAQAVEQLDVGVPVSRQVLPLQTSFFTGPPPSSNPEDETNLYADQRVRVPPGQPAGVTLNSGAENMFYPTVMEGFAGLSVAPVAPGFRAEAVSEYLASTSVARRMVLGVHGEFHDKTSVPSEPRLFPVTDLPADYDFRVASDVAPARRALGPGDESTFLRVDIPARTRTHVSIVSSQQQEPRDAAYLIRAKAGQLPTPDDFDDEALSTGRTTAFLNCEFEPRQAFLSVSANNAGSIKFDIIVAAEDASNCPEFVWVPGPWGDWSHSYAHKVDGRASSPVATCYYLARDAAPGTSGDAVPGELDLFAAPVSPSMEAALSASVTETVPLPIPGAFSVESDSRRGRGFTPPSSSRTSLWSSASSMKTGTQHLWLWADEEPEFDKAGRLLIGVRALNRERRVTIRTAQLSSFPATFSGTLANQAVIKANQIRDGGLVLQVDLTSPTFAWI</sequence>
<keyword evidence="3 6" id="KW-0732">Signal</keyword>
<reference evidence="7 8" key="1">
    <citation type="submission" date="2019-07" db="EMBL/GenBank/DDBJ databases">
        <title>Genomes of Cafeteria roenbergensis.</title>
        <authorList>
            <person name="Fischer M.G."/>
            <person name="Hackl T."/>
            <person name="Roman M."/>
        </authorList>
    </citation>
    <scope>NUCLEOTIDE SEQUENCE [LARGE SCALE GENOMIC DNA]</scope>
    <source>
        <strain evidence="7 8">E4-10P</strain>
    </source>
</reference>
<evidence type="ECO:0000256" key="6">
    <source>
        <dbReference type="SAM" id="SignalP"/>
    </source>
</evidence>
<feature type="compositionally biased region" description="Low complexity" evidence="5">
    <location>
        <begin position="1603"/>
        <end position="1613"/>
    </location>
</feature>
<organism evidence="7 8">
    <name type="scientific">Cafeteria roenbergensis</name>
    <name type="common">Marine flagellate</name>
    <dbReference type="NCBI Taxonomy" id="33653"/>
    <lineage>
        <taxon>Eukaryota</taxon>
        <taxon>Sar</taxon>
        <taxon>Stramenopiles</taxon>
        <taxon>Bigyra</taxon>
        <taxon>Opalozoa</taxon>
        <taxon>Bicosoecida</taxon>
        <taxon>Cafeteriaceae</taxon>
        <taxon>Cafeteria</taxon>
    </lineage>
</organism>
<keyword evidence="4" id="KW-0677">Repeat</keyword>
<feature type="region of interest" description="Disordered" evidence="5">
    <location>
        <begin position="663"/>
        <end position="699"/>
    </location>
</feature>
<evidence type="ECO:0000256" key="3">
    <source>
        <dbReference type="ARBA" id="ARBA00022729"/>
    </source>
</evidence>
<dbReference type="Gene3D" id="2.20.100.10">
    <property type="entry name" value="Thrombospondin type-1 (TSP1) repeat"/>
    <property type="match status" value="1"/>
</dbReference>
<evidence type="ECO:0000256" key="2">
    <source>
        <dbReference type="ARBA" id="ARBA00022525"/>
    </source>
</evidence>
<proteinExistence type="predicted"/>
<protein>
    <submittedName>
        <fullName evidence="7">Uncharacterized protein</fullName>
    </submittedName>
</protein>
<evidence type="ECO:0000313" key="7">
    <source>
        <dbReference type="EMBL" id="KAA0177142.1"/>
    </source>
</evidence>
<evidence type="ECO:0000313" key="8">
    <source>
        <dbReference type="Proteomes" id="UP000322899"/>
    </source>
</evidence>
<dbReference type="GO" id="GO:0005576">
    <property type="term" value="C:extracellular region"/>
    <property type="evidence" value="ECO:0007669"/>
    <property type="project" value="UniProtKB-SubCell"/>
</dbReference>
<dbReference type="SUPFAM" id="SSF82895">
    <property type="entry name" value="TSP-1 type 1 repeat"/>
    <property type="match status" value="1"/>
</dbReference>
<dbReference type="EMBL" id="VLTO01000005">
    <property type="protein sequence ID" value="KAA0177142.1"/>
    <property type="molecule type" value="Genomic_DNA"/>
</dbReference>
<name>A0A5A8EHV7_CAFRO</name>